<feature type="domain" description="DUF1206" evidence="2">
    <location>
        <begin position="15"/>
        <end position="81"/>
    </location>
</feature>
<protein>
    <recommendedName>
        <fullName evidence="2">DUF1206 domain-containing protein</fullName>
    </recommendedName>
</protein>
<dbReference type="STRING" id="1280946.HY29_03115"/>
<dbReference type="InterPro" id="IPR009597">
    <property type="entry name" value="DUF1206"/>
</dbReference>
<keyword evidence="1" id="KW-0472">Membrane</keyword>
<feature type="transmembrane region" description="Helical" evidence="1">
    <location>
        <begin position="97"/>
        <end position="118"/>
    </location>
</feature>
<dbReference type="OrthoDB" id="5702018at2"/>
<dbReference type="AlphaFoldDB" id="A0A062U193"/>
<organism evidence="3 4">
    <name type="scientific">Hyphomonas beringensis</name>
    <dbReference type="NCBI Taxonomy" id="1280946"/>
    <lineage>
        <taxon>Bacteria</taxon>
        <taxon>Pseudomonadati</taxon>
        <taxon>Pseudomonadota</taxon>
        <taxon>Alphaproteobacteria</taxon>
        <taxon>Hyphomonadales</taxon>
        <taxon>Hyphomonadaceae</taxon>
        <taxon>Hyphomonas</taxon>
    </lineage>
</organism>
<gene>
    <name evidence="3" type="ORF">HY29_03115</name>
</gene>
<sequence length="277" mass="28979">MKQTANTALEWLMRAGYGARGVVYLIVGGIALFAAINGGEAEGTSGALEFLIRQPFGAVLLGITALGLFAYTLWRFVDGVMDLEDEGDDAKGYANRLGQIMSGLTHAALGVSAILILIKGAEDTGGGGSGAENWSATLMQHPIGRLVVIAAGITTLSVAIYLFYKSWAAAHRKDIIRTDMAEMLEPAVRFGLAAHGFVLLIVGGLILWAGVSANADKAAGLGEALQILETQPFGRTLLGLAGAGLCGFAVYCFVMARYRMVPKLAGDTLKTLASPID</sequence>
<feature type="transmembrane region" description="Helical" evidence="1">
    <location>
        <begin position="58"/>
        <end position="77"/>
    </location>
</feature>
<dbReference type="PATRIC" id="fig|1280946.3.peg.2247"/>
<keyword evidence="1" id="KW-1133">Transmembrane helix</keyword>
<feature type="transmembrane region" description="Helical" evidence="1">
    <location>
        <begin position="21"/>
        <end position="38"/>
    </location>
</feature>
<comment type="caution">
    <text evidence="3">The sequence shown here is derived from an EMBL/GenBank/DDBJ whole genome shotgun (WGS) entry which is preliminary data.</text>
</comment>
<name>A0A062U193_9PROT</name>
<accession>A0A062U193</accession>
<dbReference type="eggNOG" id="ENOG502Z854">
    <property type="taxonomic scope" value="Bacteria"/>
</dbReference>
<evidence type="ECO:0000313" key="3">
    <source>
        <dbReference type="EMBL" id="KCZ54076.1"/>
    </source>
</evidence>
<feature type="transmembrane region" description="Helical" evidence="1">
    <location>
        <begin position="190"/>
        <end position="213"/>
    </location>
</feature>
<evidence type="ECO:0000256" key="1">
    <source>
        <dbReference type="SAM" id="Phobius"/>
    </source>
</evidence>
<feature type="transmembrane region" description="Helical" evidence="1">
    <location>
        <begin position="233"/>
        <end position="254"/>
    </location>
</feature>
<feature type="transmembrane region" description="Helical" evidence="1">
    <location>
        <begin position="143"/>
        <end position="164"/>
    </location>
</feature>
<evidence type="ECO:0000259" key="2">
    <source>
        <dbReference type="Pfam" id="PF06724"/>
    </source>
</evidence>
<feature type="domain" description="DUF1206" evidence="2">
    <location>
        <begin position="97"/>
        <end position="167"/>
    </location>
</feature>
<dbReference type="EMBL" id="AWFF01000043">
    <property type="protein sequence ID" value="KCZ54076.1"/>
    <property type="molecule type" value="Genomic_DNA"/>
</dbReference>
<dbReference type="RefSeq" id="WP_034796798.1">
    <property type="nucleotide sequence ID" value="NZ_AWFF01000043.1"/>
</dbReference>
<feature type="domain" description="DUF1206" evidence="2">
    <location>
        <begin position="190"/>
        <end position="259"/>
    </location>
</feature>
<dbReference type="Proteomes" id="UP000027037">
    <property type="component" value="Unassembled WGS sequence"/>
</dbReference>
<evidence type="ECO:0000313" key="4">
    <source>
        <dbReference type="Proteomes" id="UP000027037"/>
    </source>
</evidence>
<keyword evidence="1" id="KW-0812">Transmembrane</keyword>
<proteinExistence type="predicted"/>
<reference evidence="3 4" key="1">
    <citation type="journal article" date="2014" name="Antonie Van Leeuwenhoek">
        <title>Hyphomonas beringensis sp. nov. and Hyphomonas chukchiensis sp. nov., isolated from surface seawater of the Bering Sea and Chukchi Sea.</title>
        <authorList>
            <person name="Li C."/>
            <person name="Lai Q."/>
            <person name="Li G."/>
            <person name="Dong C."/>
            <person name="Wang J."/>
            <person name="Liao Y."/>
            <person name="Shao Z."/>
        </authorList>
    </citation>
    <scope>NUCLEOTIDE SEQUENCE [LARGE SCALE GENOMIC DNA]</scope>
    <source>
        <strain evidence="3 4">25B14_1</strain>
    </source>
</reference>
<keyword evidence="4" id="KW-1185">Reference proteome</keyword>
<dbReference type="Pfam" id="PF06724">
    <property type="entry name" value="DUF1206"/>
    <property type="match status" value="3"/>
</dbReference>